<dbReference type="GO" id="GO:0043165">
    <property type="term" value="P:Gram-negative-bacterium-type cell outer membrane assembly"/>
    <property type="evidence" value="ECO:0007669"/>
    <property type="project" value="UniProtKB-UniRule"/>
</dbReference>
<proteinExistence type="inferred from homology"/>
<feature type="signal peptide" evidence="4">
    <location>
        <begin position="1"/>
        <end position="25"/>
    </location>
</feature>
<protein>
    <recommendedName>
        <fullName evidence="4">Lipopolysaccharide export system protein LptA</fullName>
    </recommendedName>
</protein>
<feature type="domain" description="Organic solvent tolerance-like N-terminal" evidence="5">
    <location>
        <begin position="36"/>
        <end position="146"/>
    </location>
</feature>
<evidence type="ECO:0000256" key="1">
    <source>
        <dbReference type="ARBA" id="ARBA00022448"/>
    </source>
</evidence>
<comment type="similarity">
    <text evidence="4">Belongs to the LptA family.</text>
</comment>
<keyword evidence="1 4" id="KW-0813">Transport</keyword>
<evidence type="ECO:0000256" key="4">
    <source>
        <dbReference type="HAMAP-Rule" id="MF_01914"/>
    </source>
</evidence>
<reference evidence="6 7" key="1">
    <citation type="submission" date="2014-06" db="EMBL/GenBank/DDBJ databases">
        <title>The draft genome sequence of Idiomarina salinarum ISL-52.</title>
        <authorList>
            <person name="Du J."/>
            <person name="Shao Z."/>
        </authorList>
    </citation>
    <scope>NUCLEOTIDE SEQUENCE [LARGE SCALE GENOMIC DNA]</scope>
    <source>
        <strain evidence="6 7">ISL-52</strain>
    </source>
</reference>
<evidence type="ECO:0000256" key="3">
    <source>
        <dbReference type="ARBA" id="ARBA00022764"/>
    </source>
</evidence>
<dbReference type="GO" id="GO:0030288">
    <property type="term" value="C:outer membrane-bounded periplasmic space"/>
    <property type="evidence" value="ECO:0007669"/>
    <property type="project" value="TreeGrafter"/>
</dbReference>
<dbReference type="Proteomes" id="UP000054363">
    <property type="component" value="Unassembled WGS sequence"/>
</dbReference>
<dbReference type="PANTHER" id="PTHR36504">
    <property type="entry name" value="LIPOPOLYSACCHARIDE EXPORT SYSTEM PROTEIN LPTA"/>
    <property type="match status" value="1"/>
</dbReference>
<gene>
    <name evidence="4" type="primary">lptA</name>
    <name evidence="6" type="ORF">IDSA_00225</name>
</gene>
<keyword evidence="7" id="KW-1185">Reference proteome</keyword>
<dbReference type="eggNOG" id="COG1934">
    <property type="taxonomic scope" value="Bacteria"/>
</dbReference>
<dbReference type="InterPro" id="IPR005653">
    <property type="entry name" value="OstA-like_N"/>
</dbReference>
<accession>A0A094IU42</accession>
<comment type="function">
    <text evidence="4">Involved in the assembly of lipopolysaccharide (LPS). Required for the translocation of LPS from the inner membrane to the outer membrane. May form a bridge between the inner membrane and the outer membrane, via interactions with LptC and LptD, thereby facilitating LPS transfer across the periplasm.</text>
</comment>
<dbReference type="InterPro" id="IPR014340">
    <property type="entry name" value="LptA"/>
</dbReference>
<dbReference type="Gene3D" id="2.60.450.10">
    <property type="entry name" value="Lipopolysaccharide (LPS) transport protein A like domain"/>
    <property type="match status" value="1"/>
</dbReference>
<comment type="subcellular location">
    <subcellularLocation>
        <location evidence="4">Periplasm</location>
    </subcellularLocation>
</comment>
<name>A0A094IU42_9GAMM</name>
<dbReference type="Pfam" id="PF03968">
    <property type="entry name" value="LptD_N"/>
    <property type="match status" value="1"/>
</dbReference>
<dbReference type="EMBL" id="JPER01000001">
    <property type="protein sequence ID" value="KFZ31200.1"/>
    <property type="molecule type" value="Genomic_DNA"/>
</dbReference>
<sequence precursor="true">MHKRFILVSISLTISALLASFDASAQGKEDFSKPIEINAENDFFDIANKIAVFDTNVQIRQGTLEINADHLEVSRDGEGMNDLFIASGSPATYQQRLDDGSLITAEAERIRYDQEQQTMTLSGNVEVSQNNSVIQGNEIVYNFASQQLSARRGDDESDRVTTIFLPKKSDNEPTNR</sequence>
<dbReference type="HAMAP" id="MF_01914">
    <property type="entry name" value="LPS_assembly_LptA"/>
    <property type="match status" value="1"/>
</dbReference>
<dbReference type="STRING" id="435908.IDSA_00225"/>
<organism evidence="6 7">
    <name type="scientific">Pseudidiomarina salinarum</name>
    <dbReference type="NCBI Taxonomy" id="435908"/>
    <lineage>
        <taxon>Bacteria</taxon>
        <taxon>Pseudomonadati</taxon>
        <taxon>Pseudomonadota</taxon>
        <taxon>Gammaproteobacteria</taxon>
        <taxon>Alteromonadales</taxon>
        <taxon>Idiomarinaceae</taxon>
        <taxon>Pseudidiomarina</taxon>
    </lineage>
</organism>
<dbReference type="GO" id="GO:0015920">
    <property type="term" value="P:lipopolysaccharide transport"/>
    <property type="evidence" value="ECO:0007669"/>
    <property type="project" value="UniProtKB-UniRule"/>
</dbReference>
<dbReference type="RefSeq" id="WP_034773326.1">
    <property type="nucleotide sequence ID" value="NZ_JPER01000001.1"/>
</dbReference>
<comment type="subunit">
    <text evidence="4">Component of the lipopolysaccharide transport and assembly complex.</text>
</comment>
<dbReference type="GO" id="GO:0001530">
    <property type="term" value="F:lipopolysaccharide binding"/>
    <property type="evidence" value="ECO:0007669"/>
    <property type="project" value="InterPro"/>
</dbReference>
<dbReference type="PANTHER" id="PTHR36504:SF1">
    <property type="entry name" value="LIPOPOLYSACCHARIDE EXPORT SYSTEM PROTEIN LPTA"/>
    <property type="match status" value="1"/>
</dbReference>
<evidence type="ECO:0000259" key="5">
    <source>
        <dbReference type="Pfam" id="PF03968"/>
    </source>
</evidence>
<evidence type="ECO:0000313" key="7">
    <source>
        <dbReference type="Proteomes" id="UP000054363"/>
    </source>
</evidence>
<dbReference type="OrthoDB" id="5599500at2"/>
<evidence type="ECO:0000256" key="2">
    <source>
        <dbReference type="ARBA" id="ARBA00022729"/>
    </source>
</evidence>
<dbReference type="GO" id="GO:0009279">
    <property type="term" value="C:cell outer membrane"/>
    <property type="evidence" value="ECO:0007669"/>
    <property type="project" value="TreeGrafter"/>
</dbReference>
<keyword evidence="2 4" id="KW-0732">Signal</keyword>
<evidence type="ECO:0000313" key="6">
    <source>
        <dbReference type="EMBL" id="KFZ31200.1"/>
    </source>
</evidence>
<dbReference type="GO" id="GO:0017089">
    <property type="term" value="F:glycolipid transfer activity"/>
    <property type="evidence" value="ECO:0007669"/>
    <property type="project" value="TreeGrafter"/>
</dbReference>
<feature type="chain" id="PRO_5008983101" description="Lipopolysaccharide export system protein LptA" evidence="4">
    <location>
        <begin position="26"/>
        <end position="176"/>
    </location>
</feature>
<dbReference type="AlphaFoldDB" id="A0A094IU42"/>
<keyword evidence="3 4" id="KW-0574">Periplasm</keyword>
<dbReference type="NCBIfam" id="TIGR03002">
    <property type="entry name" value="outer_YhbN_LptA"/>
    <property type="match status" value="1"/>
</dbReference>
<dbReference type="InterPro" id="IPR052037">
    <property type="entry name" value="LPS_export_LptA"/>
</dbReference>
<comment type="caution">
    <text evidence="6">The sequence shown here is derived from an EMBL/GenBank/DDBJ whole genome shotgun (WGS) entry which is preliminary data.</text>
</comment>